<evidence type="ECO:0000256" key="13">
    <source>
        <dbReference type="SAM" id="Phobius"/>
    </source>
</evidence>
<feature type="transmembrane region" description="Helical" evidence="13">
    <location>
        <begin position="177"/>
        <end position="196"/>
    </location>
</feature>
<evidence type="ECO:0000313" key="16">
    <source>
        <dbReference type="Proteomes" id="UP000823486"/>
    </source>
</evidence>
<evidence type="ECO:0000256" key="6">
    <source>
        <dbReference type="ARBA" id="ARBA00022692"/>
    </source>
</evidence>
<feature type="transmembrane region" description="Helical" evidence="13">
    <location>
        <begin position="129"/>
        <end position="149"/>
    </location>
</feature>
<keyword evidence="11" id="KW-0482">Metalloprotease</keyword>
<evidence type="ECO:0000256" key="2">
    <source>
        <dbReference type="ARBA" id="ARBA00004651"/>
    </source>
</evidence>
<dbReference type="Proteomes" id="UP000823486">
    <property type="component" value="Unassembled WGS sequence"/>
</dbReference>
<evidence type="ECO:0000256" key="4">
    <source>
        <dbReference type="ARBA" id="ARBA00022475"/>
    </source>
</evidence>
<dbReference type="PANTHER" id="PTHR35864">
    <property type="entry name" value="ZINC METALLOPROTEASE MJ0611-RELATED"/>
    <property type="match status" value="1"/>
</dbReference>
<dbReference type="InterPro" id="IPR052348">
    <property type="entry name" value="Metallopeptidase_M50B"/>
</dbReference>
<keyword evidence="8" id="KW-0378">Hydrolase</keyword>
<evidence type="ECO:0000256" key="10">
    <source>
        <dbReference type="ARBA" id="ARBA00022989"/>
    </source>
</evidence>
<proteinExistence type="inferred from homology"/>
<comment type="cofactor">
    <cofactor evidence="1">
        <name>Zn(2+)</name>
        <dbReference type="ChEBI" id="CHEBI:29105"/>
    </cofactor>
</comment>
<dbReference type="GO" id="GO:0008233">
    <property type="term" value="F:peptidase activity"/>
    <property type="evidence" value="ECO:0007669"/>
    <property type="project" value="UniProtKB-KW"/>
</dbReference>
<sequence>MDTLQSFLRFPLEEIPYVVVTLIIAFTLHEFAHAFVAYKFGDPTAQKQGRLTLNPAVHLDPLGTLLLLVAGFGWARPVPVNRHYFKNPRLAGILVSIAGPLSNLVIAVIGFMIFFGFAGAGILQDNEYVFNFLQTLIEINIILFVFNLLPFPPLDGYRVLEDLAPDNIRAKMSQLEMYGSLIFLVLVITPLGDYIIDPIFQTVIPQIYSVLTNFFSGIFL</sequence>
<comment type="similarity">
    <text evidence="3">Belongs to the peptidase M50B family.</text>
</comment>
<evidence type="ECO:0000256" key="7">
    <source>
        <dbReference type="ARBA" id="ARBA00022723"/>
    </source>
</evidence>
<evidence type="ECO:0000256" key="5">
    <source>
        <dbReference type="ARBA" id="ARBA00022670"/>
    </source>
</evidence>
<protein>
    <submittedName>
        <fullName evidence="15">Zn-dependent protease</fullName>
    </submittedName>
</protein>
<organism evidence="15 16">
    <name type="scientific">Peribacillus deserti</name>
    <dbReference type="NCBI Taxonomy" id="673318"/>
    <lineage>
        <taxon>Bacteria</taxon>
        <taxon>Bacillati</taxon>
        <taxon>Bacillota</taxon>
        <taxon>Bacilli</taxon>
        <taxon>Bacillales</taxon>
        <taxon>Bacillaceae</taxon>
        <taxon>Peribacillus</taxon>
    </lineage>
</organism>
<name>A0ABS2QBT8_9BACI</name>
<keyword evidence="4" id="KW-1003">Cell membrane</keyword>
<gene>
    <name evidence="15" type="ORF">JOC77_000040</name>
</gene>
<accession>A0ABS2QBT8</accession>
<feature type="domain" description="Peptidase M50" evidence="14">
    <location>
        <begin position="129"/>
        <end position="185"/>
    </location>
</feature>
<evidence type="ECO:0000256" key="12">
    <source>
        <dbReference type="ARBA" id="ARBA00023136"/>
    </source>
</evidence>
<keyword evidence="6 13" id="KW-0812">Transmembrane</keyword>
<keyword evidence="9" id="KW-0862">Zinc</keyword>
<dbReference type="PANTHER" id="PTHR35864:SF1">
    <property type="entry name" value="ZINC METALLOPROTEASE YWHC-RELATED"/>
    <property type="match status" value="1"/>
</dbReference>
<feature type="transmembrane region" description="Helical" evidence="13">
    <location>
        <begin position="15"/>
        <end position="38"/>
    </location>
</feature>
<keyword evidence="12 13" id="KW-0472">Membrane</keyword>
<dbReference type="EMBL" id="JAFBFI010000001">
    <property type="protein sequence ID" value="MBM7690637.1"/>
    <property type="molecule type" value="Genomic_DNA"/>
</dbReference>
<dbReference type="Pfam" id="PF02163">
    <property type="entry name" value="Peptidase_M50"/>
    <property type="match status" value="1"/>
</dbReference>
<evidence type="ECO:0000313" key="15">
    <source>
        <dbReference type="EMBL" id="MBM7690637.1"/>
    </source>
</evidence>
<feature type="transmembrane region" description="Helical" evidence="13">
    <location>
        <begin position="90"/>
        <end position="117"/>
    </location>
</feature>
<dbReference type="InterPro" id="IPR044537">
    <property type="entry name" value="Rip2-like"/>
</dbReference>
<dbReference type="CDD" id="cd06158">
    <property type="entry name" value="S2P-M50_like_1"/>
    <property type="match status" value="1"/>
</dbReference>
<comment type="subcellular location">
    <subcellularLocation>
        <location evidence="2">Cell membrane</location>
        <topology evidence="2">Multi-pass membrane protein</topology>
    </subcellularLocation>
</comment>
<evidence type="ECO:0000256" key="11">
    <source>
        <dbReference type="ARBA" id="ARBA00023049"/>
    </source>
</evidence>
<reference evidence="15 16" key="1">
    <citation type="submission" date="2021-01" db="EMBL/GenBank/DDBJ databases">
        <title>Genomic Encyclopedia of Type Strains, Phase IV (KMG-IV): sequencing the most valuable type-strain genomes for metagenomic binning, comparative biology and taxonomic classification.</title>
        <authorList>
            <person name="Goeker M."/>
        </authorList>
    </citation>
    <scope>NUCLEOTIDE SEQUENCE [LARGE SCALE GENOMIC DNA]</scope>
    <source>
        <strain evidence="15 16">DSM 105482</strain>
    </source>
</reference>
<evidence type="ECO:0000259" key="14">
    <source>
        <dbReference type="Pfam" id="PF02163"/>
    </source>
</evidence>
<evidence type="ECO:0000256" key="8">
    <source>
        <dbReference type="ARBA" id="ARBA00022801"/>
    </source>
</evidence>
<keyword evidence="5 15" id="KW-0645">Protease</keyword>
<keyword evidence="16" id="KW-1185">Reference proteome</keyword>
<dbReference type="RefSeq" id="WP_204537330.1">
    <property type="nucleotide sequence ID" value="NZ_JAFBFI010000001.1"/>
</dbReference>
<evidence type="ECO:0000256" key="9">
    <source>
        <dbReference type="ARBA" id="ARBA00022833"/>
    </source>
</evidence>
<dbReference type="InterPro" id="IPR008915">
    <property type="entry name" value="Peptidase_M50"/>
</dbReference>
<comment type="caution">
    <text evidence="15">The sequence shown here is derived from an EMBL/GenBank/DDBJ whole genome shotgun (WGS) entry which is preliminary data.</text>
</comment>
<keyword evidence="7" id="KW-0479">Metal-binding</keyword>
<dbReference type="GO" id="GO:0006508">
    <property type="term" value="P:proteolysis"/>
    <property type="evidence" value="ECO:0007669"/>
    <property type="project" value="UniProtKB-KW"/>
</dbReference>
<keyword evidence="10 13" id="KW-1133">Transmembrane helix</keyword>
<evidence type="ECO:0000256" key="1">
    <source>
        <dbReference type="ARBA" id="ARBA00001947"/>
    </source>
</evidence>
<evidence type="ECO:0000256" key="3">
    <source>
        <dbReference type="ARBA" id="ARBA00007931"/>
    </source>
</evidence>